<evidence type="ECO:0000256" key="6">
    <source>
        <dbReference type="ARBA" id="ARBA00049011"/>
    </source>
</evidence>
<feature type="transmembrane region" description="Helical" evidence="7">
    <location>
        <begin position="222"/>
        <end position="246"/>
    </location>
</feature>
<feature type="transmembrane region" description="Helical" evidence="7">
    <location>
        <begin position="403"/>
        <end position="420"/>
    </location>
</feature>
<feature type="transmembrane region" description="Helical" evidence="7">
    <location>
        <begin position="189"/>
        <end position="210"/>
    </location>
</feature>
<dbReference type="GO" id="GO:0022857">
    <property type="term" value="F:transmembrane transporter activity"/>
    <property type="evidence" value="ECO:0007669"/>
    <property type="project" value="InterPro"/>
</dbReference>
<feature type="transmembrane region" description="Helical" evidence="7">
    <location>
        <begin position="311"/>
        <end position="330"/>
    </location>
</feature>
<keyword evidence="4 7" id="KW-0472">Membrane</keyword>
<keyword evidence="10" id="KW-1185">Reference proteome</keyword>
<dbReference type="Proteomes" id="UP000585474">
    <property type="component" value="Unassembled WGS sequence"/>
</dbReference>
<evidence type="ECO:0000256" key="7">
    <source>
        <dbReference type="SAM" id="Phobius"/>
    </source>
</evidence>
<comment type="caution">
    <text evidence="9">The sequence shown here is derived from an EMBL/GenBank/DDBJ whole genome shotgun (WGS) entry which is preliminary data.</text>
</comment>
<dbReference type="GO" id="GO:0016020">
    <property type="term" value="C:membrane"/>
    <property type="evidence" value="ECO:0007669"/>
    <property type="project" value="UniProtKB-SubCell"/>
</dbReference>
<dbReference type="InterPro" id="IPR020846">
    <property type="entry name" value="MFS_dom"/>
</dbReference>
<feature type="transmembrane region" description="Helical" evidence="7">
    <location>
        <begin position="432"/>
        <end position="453"/>
    </location>
</feature>
<dbReference type="AlphaFoldDB" id="A0A7J0G9D9"/>
<evidence type="ECO:0000259" key="8">
    <source>
        <dbReference type="PROSITE" id="PS50850"/>
    </source>
</evidence>
<protein>
    <submittedName>
        <fullName evidence="9">Organic cation/carnitine transporter 3</fullName>
    </submittedName>
</protein>
<comment type="similarity">
    <text evidence="5">Belongs to the major facilitator superfamily. Phosphate:H(+) symporter (TC 2.A.1.9) family.</text>
</comment>
<comment type="subcellular location">
    <subcellularLocation>
        <location evidence="1">Membrane</location>
        <topology evidence="1">Multi-pass membrane protein</topology>
    </subcellularLocation>
</comment>
<dbReference type="SUPFAM" id="SSF103473">
    <property type="entry name" value="MFS general substrate transporter"/>
    <property type="match status" value="1"/>
</dbReference>
<dbReference type="OrthoDB" id="5296287at2759"/>
<gene>
    <name evidence="9" type="ORF">Acr_19g0002890</name>
</gene>
<evidence type="ECO:0000256" key="4">
    <source>
        <dbReference type="ARBA" id="ARBA00023136"/>
    </source>
</evidence>
<dbReference type="EMBL" id="BJWL01000019">
    <property type="protein sequence ID" value="GFZ07352.1"/>
    <property type="molecule type" value="Genomic_DNA"/>
</dbReference>
<dbReference type="InterPro" id="IPR005828">
    <property type="entry name" value="MFS_sugar_transport-like"/>
</dbReference>
<proteinExistence type="inferred from homology"/>
<feature type="transmembrane region" description="Helical" evidence="7">
    <location>
        <begin position="252"/>
        <end position="269"/>
    </location>
</feature>
<dbReference type="PANTHER" id="PTHR24064">
    <property type="entry name" value="SOLUTE CARRIER FAMILY 22 MEMBER"/>
    <property type="match status" value="1"/>
</dbReference>
<evidence type="ECO:0000256" key="2">
    <source>
        <dbReference type="ARBA" id="ARBA00022692"/>
    </source>
</evidence>
<dbReference type="InterPro" id="IPR036259">
    <property type="entry name" value="MFS_trans_sf"/>
</dbReference>
<keyword evidence="2 7" id="KW-0812">Transmembrane</keyword>
<evidence type="ECO:0000256" key="1">
    <source>
        <dbReference type="ARBA" id="ARBA00004141"/>
    </source>
</evidence>
<comment type="catalytic activity">
    <reaction evidence="6">
        <text>phosphate(in) + H(+)(in) = phosphate(out) + H(+)(out)</text>
        <dbReference type="Rhea" id="RHEA:29939"/>
        <dbReference type="ChEBI" id="CHEBI:15378"/>
        <dbReference type="ChEBI" id="CHEBI:43474"/>
    </reaction>
    <physiologicalReaction direction="right-to-left" evidence="6">
        <dbReference type="Rhea" id="RHEA:29941"/>
    </physiologicalReaction>
</comment>
<organism evidence="9 10">
    <name type="scientific">Actinidia rufa</name>
    <dbReference type="NCBI Taxonomy" id="165716"/>
    <lineage>
        <taxon>Eukaryota</taxon>
        <taxon>Viridiplantae</taxon>
        <taxon>Streptophyta</taxon>
        <taxon>Embryophyta</taxon>
        <taxon>Tracheophyta</taxon>
        <taxon>Spermatophyta</taxon>
        <taxon>Magnoliopsida</taxon>
        <taxon>eudicotyledons</taxon>
        <taxon>Gunneridae</taxon>
        <taxon>Pentapetalae</taxon>
        <taxon>asterids</taxon>
        <taxon>Ericales</taxon>
        <taxon>Actinidiaceae</taxon>
        <taxon>Actinidia</taxon>
    </lineage>
</organism>
<sequence length="601" mass="65992">MSMMMPRSKYSTEGLQMGWRWFRSSAWARHFSLVADIHVGIVPNLLEELGHVNEKQIPARLQAAVQQMMRYEMGGDATPLLSCASESPTTTTKASSSTLPLDDIIQLCLGDFGWAQFFQSSVVSLAMLFDAQQTFISVFTDLYPAWHYTDTTTTHDDDICQLPKNSWAWDMPPDVSIVSEWSLECAGSFITGLPASSFFLGCLAGGLILATLADSSMGRKNMLLLSCLLMSLSGLLLTAISSNIWMYSALRFISGFGRASIGTSALVLSTELVGKRWRGQVGIIGFVDFMLGFLSLPAIAYLNRGSSWRSLYLWTCVPSLFYCVLVGFFVHESPRWLFLRGRKHKFVSTLKSLAGNHNSTDRLNYYLAITNIGEDHNKVGHDHDLYSAIKTLLIEKTWAMRRLLAVMGVGFGIGMVYYGMPLGLRSLRFNLYASVALNALSELPASLATSFLIERLDRKASVLGFSVLSGVCSILLMLMMMTRSTYSTEGLQMGVELVSFFSVGTAFDVLLIYTLELFPTCVRNSAMSMVRQALVLGGVFSPVVVSASGSVSYGVFGVIIGLCGLLVIFLPETRGLALCDTMDEEEQKSKERAAAASTSLV</sequence>
<feature type="transmembrane region" description="Helical" evidence="7">
    <location>
        <begin position="281"/>
        <end position="299"/>
    </location>
</feature>
<feature type="transmembrane region" description="Helical" evidence="7">
    <location>
        <begin position="526"/>
        <end position="545"/>
    </location>
</feature>
<feature type="domain" description="Major facilitator superfamily (MFS) profile" evidence="8">
    <location>
        <begin position="119"/>
        <end position="575"/>
    </location>
</feature>
<evidence type="ECO:0000256" key="3">
    <source>
        <dbReference type="ARBA" id="ARBA00022989"/>
    </source>
</evidence>
<accession>A0A7J0G9D9</accession>
<reference evidence="9 10" key="1">
    <citation type="submission" date="2019-07" db="EMBL/GenBank/DDBJ databases">
        <title>De Novo Assembly of kiwifruit Actinidia rufa.</title>
        <authorList>
            <person name="Sugita-Konishi S."/>
            <person name="Sato K."/>
            <person name="Mori E."/>
            <person name="Abe Y."/>
            <person name="Kisaki G."/>
            <person name="Hamano K."/>
            <person name="Suezawa K."/>
            <person name="Otani M."/>
            <person name="Fukuda T."/>
            <person name="Manabe T."/>
            <person name="Gomi K."/>
            <person name="Tabuchi M."/>
            <person name="Akimitsu K."/>
            <person name="Kataoka I."/>
        </authorList>
    </citation>
    <scope>NUCLEOTIDE SEQUENCE [LARGE SCALE GENOMIC DNA]</scope>
    <source>
        <strain evidence="10">cv. Fuchu</strain>
    </source>
</reference>
<feature type="transmembrane region" description="Helical" evidence="7">
    <location>
        <begin position="551"/>
        <end position="570"/>
    </location>
</feature>
<feature type="transmembrane region" description="Helical" evidence="7">
    <location>
        <begin position="460"/>
        <end position="481"/>
    </location>
</feature>
<dbReference type="PROSITE" id="PS50850">
    <property type="entry name" value="MFS"/>
    <property type="match status" value="1"/>
</dbReference>
<dbReference type="Gene3D" id="1.20.1250.20">
    <property type="entry name" value="MFS general substrate transporter like domains"/>
    <property type="match status" value="1"/>
</dbReference>
<evidence type="ECO:0000313" key="9">
    <source>
        <dbReference type="EMBL" id="GFZ07352.1"/>
    </source>
</evidence>
<name>A0A7J0G9D9_9ERIC</name>
<evidence type="ECO:0000313" key="10">
    <source>
        <dbReference type="Proteomes" id="UP000585474"/>
    </source>
</evidence>
<keyword evidence="3 7" id="KW-1133">Transmembrane helix</keyword>
<evidence type="ECO:0000256" key="5">
    <source>
        <dbReference type="ARBA" id="ARBA00044504"/>
    </source>
</evidence>
<feature type="transmembrane region" description="Helical" evidence="7">
    <location>
        <begin position="493"/>
        <end position="514"/>
    </location>
</feature>
<dbReference type="Pfam" id="PF00083">
    <property type="entry name" value="Sugar_tr"/>
    <property type="match status" value="1"/>
</dbReference>